<accession>A0ABX0JPU4</accession>
<gene>
    <name evidence="1" type="ORF">GOB93_12400</name>
</gene>
<evidence type="ECO:0000313" key="1">
    <source>
        <dbReference type="EMBL" id="NHN85436.1"/>
    </source>
</evidence>
<name>A0ABX0JPU4_9PROT</name>
<organism evidence="1 2">
    <name type="scientific">Acetobacter musti</name>
    <dbReference type="NCBI Taxonomy" id="864732"/>
    <lineage>
        <taxon>Bacteria</taxon>
        <taxon>Pseudomonadati</taxon>
        <taxon>Pseudomonadota</taxon>
        <taxon>Alphaproteobacteria</taxon>
        <taxon>Acetobacterales</taxon>
        <taxon>Acetobacteraceae</taxon>
        <taxon>Acetobacter</taxon>
    </lineage>
</organism>
<dbReference type="Gene3D" id="2.80.10.50">
    <property type="match status" value="1"/>
</dbReference>
<dbReference type="InterPro" id="IPR029044">
    <property type="entry name" value="Nucleotide-diphossugar_trans"/>
</dbReference>
<dbReference type="Gene3D" id="3.90.550.10">
    <property type="entry name" value="Spore Coat Polysaccharide Biosynthesis Protein SpsA, Chain A"/>
    <property type="match status" value="1"/>
</dbReference>
<dbReference type="SUPFAM" id="SSF53448">
    <property type="entry name" value="Nucleotide-diphospho-sugar transferases"/>
    <property type="match status" value="1"/>
</dbReference>
<sequence>MKVALALFVKNEVQDIGSWIGWHFAQGVDKLFIFDDHSTDGTYEVIQAASTIRDIELTRTDPVATPDFYWRQANSFMEACRRSVGVFDWIGFLDGDEYLSLDEAPAIGDFLAKFDGFNAVGLNWRIYGSGHRVLKTKIPAYDAFRFHATKDLDDQRLIKSFIRPETCSSEYINPHRFSVEGMNYADACGQPITWVAEACKTIDWTHAAINHYFSRTMEHYVERIRKRAGADLADSTGYWDHFNRNDIYREERPETIAKANAIAQQIKEACVRTYAASLSGFPAIPFGRGPAGKVFGLRTHTGHGIALNQHNRFMHQHPEDDASPKISGIIYNDDPGHIYLVAENGHAVDNIPFYIKNDERYLCAYKFIIEKAGDSDGIHLKSPVTGKYLCFIPLDHGAAIECNRDAASDWETLFLSEKTSSGVTLSNCPLHMETKQKFLDFVRLHGSTLSYNDLLLALCSLPRAARTDVMEDKENTIISWL</sequence>
<dbReference type="RefSeq" id="WP_173583830.1">
    <property type="nucleotide sequence ID" value="NZ_WOTB01000016.1"/>
</dbReference>
<reference evidence="1 2" key="1">
    <citation type="journal article" date="2020" name="Int. J. Syst. Evol. Microbiol.">
        <title>Novel acetic acid bacteria from cider fermentations: Acetobacter conturbans sp. nov. and Acetobacter fallax sp. nov.</title>
        <authorList>
            <person name="Sombolestani A.S."/>
            <person name="Cleenwerck I."/>
            <person name="Cnockaert M."/>
            <person name="Borremans W."/>
            <person name="Wieme A.D."/>
            <person name="De Vuyst L."/>
            <person name="Vandamme P."/>
        </authorList>
    </citation>
    <scope>NUCLEOTIDE SEQUENCE [LARGE SCALE GENOMIC DNA]</scope>
    <source>
        <strain evidence="1 2">LMG 30640</strain>
    </source>
</reference>
<dbReference type="Pfam" id="PF13704">
    <property type="entry name" value="Glyco_tranf_2_4"/>
    <property type="match status" value="1"/>
</dbReference>
<protein>
    <recommendedName>
        <fullName evidence="3">Glycosyltransferase 2-like domain-containing protein</fullName>
    </recommendedName>
</protein>
<comment type="caution">
    <text evidence="1">The sequence shown here is derived from an EMBL/GenBank/DDBJ whole genome shotgun (WGS) entry which is preliminary data.</text>
</comment>
<dbReference type="Proteomes" id="UP000635278">
    <property type="component" value="Unassembled WGS sequence"/>
</dbReference>
<dbReference type="CDD" id="cd00761">
    <property type="entry name" value="Glyco_tranf_GTA_type"/>
    <property type="match status" value="1"/>
</dbReference>
<evidence type="ECO:0000313" key="2">
    <source>
        <dbReference type="Proteomes" id="UP000635278"/>
    </source>
</evidence>
<keyword evidence="2" id="KW-1185">Reference proteome</keyword>
<evidence type="ECO:0008006" key="3">
    <source>
        <dbReference type="Google" id="ProtNLM"/>
    </source>
</evidence>
<dbReference type="EMBL" id="WOTB01000016">
    <property type="protein sequence ID" value="NHN85436.1"/>
    <property type="molecule type" value="Genomic_DNA"/>
</dbReference>
<proteinExistence type="predicted"/>